<dbReference type="Proteomes" id="UP001158576">
    <property type="component" value="Chromosome PAR"/>
</dbReference>
<dbReference type="PANTHER" id="PTHR43941">
    <property type="entry name" value="STRUCTURAL MAINTENANCE OF CHROMOSOMES PROTEIN 2"/>
    <property type="match status" value="1"/>
</dbReference>
<evidence type="ECO:0000256" key="2">
    <source>
        <dbReference type="SAM" id="MobiDB-lite"/>
    </source>
</evidence>
<feature type="coiled-coil region" evidence="1">
    <location>
        <begin position="52"/>
        <end position="103"/>
    </location>
</feature>
<proteinExistence type="predicted"/>
<dbReference type="SUPFAM" id="SSF57997">
    <property type="entry name" value="Tropomyosin"/>
    <property type="match status" value="1"/>
</dbReference>
<dbReference type="EMBL" id="OU015568">
    <property type="protein sequence ID" value="CAG5081388.1"/>
    <property type="molecule type" value="Genomic_DNA"/>
</dbReference>
<keyword evidence="4" id="KW-1185">Reference proteome</keyword>
<dbReference type="PANTHER" id="PTHR43941:SF1">
    <property type="entry name" value="STRUCTURAL MAINTENANCE OF CHROMOSOMES PROTEIN 2"/>
    <property type="match status" value="1"/>
</dbReference>
<reference evidence="3 4" key="1">
    <citation type="submission" date="2021-04" db="EMBL/GenBank/DDBJ databases">
        <authorList>
            <person name="Bliznina A."/>
        </authorList>
    </citation>
    <scope>NUCLEOTIDE SEQUENCE [LARGE SCALE GENOMIC DNA]</scope>
</reference>
<feature type="coiled-coil region" evidence="1">
    <location>
        <begin position="629"/>
        <end position="759"/>
    </location>
</feature>
<feature type="region of interest" description="Disordered" evidence="2">
    <location>
        <begin position="784"/>
        <end position="814"/>
    </location>
</feature>
<protein>
    <submittedName>
        <fullName evidence="3">Oidioi.mRNA.OKI2018_I69.PAR.g9864.t1.cds</fullName>
    </submittedName>
</protein>
<feature type="coiled-coil region" evidence="1">
    <location>
        <begin position="344"/>
        <end position="600"/>
    </location>
</feature>
<evidence type="ECO:0000313" key="3">
    <source>
        <dbReference type="EMBL" id="CAG5081388.1"/>
    </source>
</evidence>
<keyword evidence="1" id="KW-0175">Coiled coil</keyword>
<evidence type="ECO:0000256" key="1">
    <source>
        <dbReference type="SAM" id="Coils"/>
    </source>
</evidence>
<organism evidence="3 4">
    <name type="scientific">Oikopleura dioica</name>
    <name type="common">Tunicate</name>
    <dbReference type="NCBI Taxonomy" id="34765"/>
    <lineage>
        <taxon>Eukaryota</taxon>
        <taxon>Metazoa</taxon>
        <taxon>Chordata</taxon>
        <taxon>Tunicata</taxon>
        <taxon>Appendicularia</taxon>
        <taxon>Copelata</taxon>
        <taxon>Oikopleuridae</taxon>
        <taxon>Oikopleura</taxon>
    </lineage>
</organism>
<sequence length="919" mass="105850">MDLYDGELDFSEIDGVLRESVRSDNDYSIASSASTAVSREIAHLRSEVRKIAENATRSKEKALREKKIAQNNSIIERKKSKIAEDKVKQVAEMAEQIKRMSDQKIRQSKERIDQLKEGFSDDIIAENFAKLGTFEDQSSKLERCKIRISSLEDTLERVKTEKSKALAEFQLERERRIRGENRLTAENDFDQELQSRTHELEFELKEKKKENANLDRRFTERGEKLAEVTVKMNEFSKENIRLKKRLEKINQTNKEMNREAAETGGDLEKALDALKTLKSELKTKNDLVKKKDHQIAALESERAELVENIDGIRANERIQKDSKSDVERRLVVALQDHAIAQITIKELEEKLTERVELFEGLREKVEEDAKKENQNMVENLQEEIKSAESRKAQLQAVIDGQKDTISTIEEEKTKLERELKTYKSSTAVGNKELIEKTSECTRLTSEVTALEKKIKDLTKKITSLDSERKSLKKISESLAKKLDKSQQENDDQKVKTLTLERRSDSLVDEIKCLKDEIRGKEKELEEEVAKVEGYRSKIGDLEMKMQNFDGQIVDSTQRVKSLEFDLKCKEKEAMDLKEQLNNESNRCDEINANLESTRSKYLVSEQKITELKIALQTAELTSEAKVNQDERQREELLQLRKLNRKLDREISMYKEILTTSSSTEAKNTERLVELRKSLNELTEQKLDAESELQKFISENESLRGKVKELEKESVNIKKTVMVNMEAVQNAELERTRIELSNERQRAMSAEKLNEILQTRLRRQATAEAESNKYSKEIIERLESELSQRSSDTPTLRSSKPNSARSGKSDTLSINDEISRTIEKIDEMAVHNLEPDFGDVEEMKKQIQAIKDNLEQSTVSESSTLLHEVSQFNVELESFLTEADQSHSDTLLIDDFKAKLIDIESRLNALPEDISSLPNA</sequence>
<feature type="coiled-coil region" evidence="1">
    <location>
        <begin position="197"/>
        <end position="315"/>
    </location>
</feature>
<accession>A0ABN7RRV4</accession>
<evidence type="ECO:0000313" key="4">
    <source>
        <dbReference type="Proteomes" id="UP001158576"/>
    </source>
</evidence>
<name>A0ABN7RRV4_OIKDI</name>
<gene>
    <name evidence="3" type="ORF">OKIOD_LOCUS1422</name>
</gene>
<feature type="compositionally biased region" description="Polar residues" evidence="2">
    <location>
        <begin position="791"/>
        <end position="814"/>
    </location>
</feature>
<feature type="coiled-coil region" evidence="1">
    <location>
        <begin position="141"/>
        <end position="168"/>
    </location>
</feature>